<keyword evidence="1" id="KW-0175">Coiled coil</keyword>
<organism evidence="3 4">
    <name type="scientific">Puccinia coronata f. sp. avenae</name>
    <dbReference type="NCBI Taxonomy" id="200324"/>
    <lineage>
        <taxon>Eukaryota</taxon>
        <taxon>Fungi</taxon>
        <taxon>Dikarya</taxon>
        <taxon>Basidiomycota</taxon>
        <taxon>Pucciniomycotina</taxon>
        <taxon>Pucciniomycetes</taxon>
        <taxon>Pucciniales</taxon>
        <taxon>Pucciniaceae</taxon>
        <taxon>Puccinia</taxon>
    </lineage>
</organism>
<dbReference type="PANTHER" id="PTHR19327:SF0">
    <property type="entry name" value="GOLGIN SUBFAMILY A MEMBER 4"/>
    <property type="match status" value="1"/>
</dbReference>
<dbReference type="STRING" id="200324.A0A2N5VV39"/>
<feature type="coiled-coil region" evidence="1">
    <location>
        <begin position="1214"/>
        <end position="1241"/>
    </location>
</feature>
<feature type="region of interest" description="Disordered" evidence="2">
    <location>
        <begin position="723"/>
        <end position="743"/>
    </location>
</feature>
<dbReference type="EMBL" id="PGCJ01000055">
    <property type="protein sequence ID" value="PLW53868.1"/>
    <property type="molecule type" value="Genomic_DNA"/>
</dbReference>
<keyword evidence="4" id="KW-1185">Reference proteome</keyword>
<reference evidence="3 4" key="1">
    <citation type="submission" date="2017-11" db="EMBL/GenBank/DDBJ databases">
        <title>De novo assembly and phasing of dikaryotic genomes from two isolates of Puccinia coronata f. sp. avenae, the causal agent of oat crown rust.</title>
        <authorList>
            <person name="Miller M.E."/>
            <person name="Zhang Y."/>
            <person name="Omidvar V."/>
            <person name="Sperschneider J."/>
            <person name="Schwessinger B."/>
            <person name="Raley C."/>
            <person name="Palmer J.M."/>
            <person name="Garnica D."/>
            <person name="Upadhyaya N."/>
            <person name="Rathjen J."/>
            <person name="Taylor J.M."/>
            <person name="Park R.F."/>
            <person name="Dodds P.N."/>
            <person name="Hirsch C.D."/>
            <person name="Kianian S.F."/>
            <person name="Figueroa M."/>
        </authorList>
    </citation>
    <scope>NUCLEOTIDE SEQUENCE [LARGE SCALE GENOMIC DNA]</scope>
    <source>
        <strain evidence="3">12NC29</strain>
    </source>
</reference>
<feature type="compositionally biased region" description="Polar residues" evidence="2">
    <location>
        <begin position="652"/>
        <end position="671"/>
    </location>
</feature>
<feature type="compositionally biased region" description="Polar residues" evidence="2">
    <location>
        <begin position="1320"/>
        <end position="1336"/>
    </location>
</feature>
<gene>
    <name evidence="3" type="ORF">PCANC_09178</name>
</gene>
<feature type="region of interest" description="Disordered" evidence="2">
    <location>
        <begin position="1320"/>
        <end position="1349"/>
    </location>
</feature>
<proteinExistence type="predicted"/>
<feature type="compositionally biased region" description="Polar residues" evidence="2">
    <location>
        <begin position="677"/>
        <end position="689"/>
    </location>
</feature>
<accession>A0A2N5VV39</accession>
<dbReference type="Proteomes" id="UP000235388">
    <property type="component" value="Unassembled WGS sequence"/>
</dbReference>
<sequence length="1502" mass="168690">MQQGAVFLASPSFKFARDFDLNLEPGDSPSGAELGVAAANQGAKADEGLSPEQLLRRFKYEIRLSLPDPLEGYYELFREYVSSRLNSAGISRKIIHSTLPIALATSTTNKFSRVGRIVSPPGTSLTSYANLHLRYRKLLVYMNHWHGLTLRDCTVDLTKKHSLHVGLFKWIHEAVVPPQPGSTSMFPIVAGASVTWKDVGEFTDLQKELITYLSQERTHEEVVKTTLSLGRQYQAMNEGGLETMQSSRCHMLSTIILARAEQALKLVGLRRYEAAWKRVSLSIIGPSLQSTDMNSYFTRVIEPDAAADSSAASSSPDFSPLTWTVYSPEYPAAGPHISGIPNGLPLKNAARNNRKKPSFHTPQVQAQAVYLENTVKKLHTELSRVRHSTSITELSKSRLGLSSIERELASKSESSNTRYRHLSRHFTQLQGVYGKAFSEISKAASGKDGPRISVQSTLKSSIDVIAKEYENFIVSLGSELDTIAVTATKQTTQRDRVPDEMDATSLPEIHNQRSNLLKEGGVANRSRTRDSEAVLNTAVVSDQAPTVCLDGPAPEAQAGERNEKRIDLRTTSDMKQTQVSVATKGGTQLELVRETPDCQWINNYQELQVRHATTVEELEQVRALYLSTLGELDEMTVQHAQAQQKHRRPSLASLSNSYSPQSTSPAASSHSPVLLSSRRSPIRTNSSTHVSRHSGRQDYCEIPNNKSLAEKEDLLETINADGQAAKSRLQEENRQGSVSRSRESNALPFRNFANFSPFVPIRRAYSNSRTTKLQPLNLPLMRSSSLSLSEFSILRGLASSPSSLVFASQPSASGHSSPATLDFANDQQIPHKTQRSSESLEQEVLHLQNVLKDREEEIRVLELTNRQTPRLIESIVSLNPDSHVESAGVLGFSRGIPSQTPQRTAGGRESITSSEALAHGIRVDHTSLLPDVSCIISEVPHTPCSDSHRHEPSVSDNNKSLNLLMRSMAKKESEYSKTVKELKQKLESTERQHEALVKLSADQMLNMSSEIEALREKLKMSQTPDSEVSRIEVCSAGPMCWQAPQNEQIRQAEIQDLKEAHELVLAKLKAERSDNIHQLFSFTQEKIMAKEKELKQLEAHWQNKLKAELSAQADFIWAEADHQQNNLVKAQMKSSQLKSSRDREDHNREIRNLSKSHAEKTEKLKEEMESRLVSAQSDFANQIQELQFFHAQEVAQLTSSMTSTAGQMETNESKTRYIETIQTLEIQNQQLSNEKLALISQHEIQLDETQAEHSREVSALQVEHDEILIASLSELDYRRTMKFQDQLKTEEEKYLFQISEMKTSYEEQITILKSNKTLTYQPQNRKEQTPASSSSVEEFPELQNGRRSQTVSLGVNSTIDSTVLDPSALQKIREQESAISKLTKQLSNCEDNLKANIASIAQLEEALNDTERNLRKSRLQMNGLVQERDKMSIQNQRLQMELWRSNSEIESLKQSLEEEKLHLENRLNEESIAREAVRNQLESRMLEFQKLSKGKKSRFNCF</sequence>
<evidence type="ECO:0000256" key="2">
    <source>
        <dbReference type="SAM" id="MobiDB-lite"/>
    </source>
</evidence>
<comment type="caution">
    <text evidence="3">The sequence shown here is derived from an EMBL/GenBank/DDBJ whole genome shotgun (WGS) entry which is preliminary data.</text>
</comment>
<evidence type="ECO:0000256" key="1">
    <source>
        <dbReference type="SAM" id="Coils"/>
    </source>
</evidence>
<feature type="coiled-coil region" evidence="1">
    <location>
        <begin position="972"/>
        <end position="999"/>
    </location>
</feature>
<feature type="compositionally biased region" description="Basic and acidic residues" evidence="2">
    <location>
        <begin position="1139"/>
        <end position="1163"/>
    </location>
</feature>
<evidence type="ECO:0000313" key="4">
    <source>
        <dbReference type="Proteomes" id="UP000235388"/>
    </source>
</evidence>
<feature type="coiled-coil region" evidence="1">
    <location>
        <begin position="1372"/>
        <end position="1473"/>
    </location>
</feature>
<dbReference type="OrthoDB" id="3176171at2759"/>
<dbReference type="PANTHER" id="PTHR19327">
    <property type="entry name" value="GOLGIN"/>
    <property type="match status" value="1"/>
</dbReference>
<name>A0A2N5VV39_9BASI</name>
<feature type="region of interest" description="Disordered" evidence="2">
    <location>
        <begin position="1133"/>
        <end position="1163"/>
    </location>
</feature>
<evidence type="ECO:0000313" key="3">
    <source>
        <dbReference type="EMBL" id="PLW53868.1"/>
    </source>
</evidence>
<feature type="region of interest" description="Disordered" evidence="2">
    <location>
        <begin position="809"/>
        <end position="839"/>
    </location>
</feature>
<protein>
    <submittedName>
        <fullName evidence="3">Uncharacterized protein</fullName>
    </submittedName>
</protein>
<feature type="region of interest" description="Disordered" evidence="2">
    <location>
        <begin position="637"/>
        <end position="704"/>
    </location>
</feature>